<keyword evidence="1" id="KW-0175">Coiled coil</keyword>
<protein>
    <recommendedName>
        <fullName evidence="4">CxC1-like cysteine cluster associated with KDZ transposases domain-containing protein</fullName>
    </recommendedName>
</protein>
<dbReference type="PANTHER" id="PTHR33096:SF1">
    <property type="entry name" value="CXC1-LIKE CYSTEINE CLUSTER ASSOCIATED WITH KDZ TRANSPOSASES DOMAIN-CONTAINING PROTEIN"/>
    <property type="match status" value="1"/>
</dbReference>
<organism evidence="2 3">
    <name type="scientific">Sphaerobolus stellatus (strain SS14)</name>
    <dbReference type="NCBI Taxonomy" id="990650"/>
    <lineage>
        <taxon>Eukaryota</taxon>
        <taxon>Fungi</taxon>
        <taxon>Dikarya</taxon>
        <taxon>Basidiomycota</taxon>
        <taxon>Agaricomycotina</taxon>
        <taxon>Agaricomycetes</taxon>
        <taxon>Phallomycetidae</taxon>
        <taxon>Geastrales</taxon>
        <taxon>Sphaerobolaceae</taxon>
        <taxon>Sphaerobolus</taxon>
    </lineage>
</organism>
<evidence type="ECO:0000256" key="1">
    <source>
        <dbReference type="SAM" id="Coils"/>
    </source>
</evidence>
<name>A0A0C9UXQ0_SPHS4</name>
<evidence type="ECO:0000313" key="2">
    <source>
        <dbReference type="EMBL" id="KIJ34072.1"/>
    </source>
</evidence>
<feature type="coiled-coil region" evidence="1">
    <location>
        <begin position="573"/>
        <end position="600"/>
    </location>
</feature>
<keyword evidence="3" id="KW-1185">Reference proteome</keyword>
<proteinExistence type="predicted"/>
<dbReference type="AlphaFoldDB" id="A0A0C9UXQ0"/>
<sequence length="931" mass="105448">MKKRPQPKCPAHSKRISTGTIQVTRKGVTVTKTRLTASGYEERKLQAEQRRSQKIRELNWEDREAVRDMDEDVEEGEGEGFGSHSILFEEAFNSPPPGEEGADFSYEGGEYGLYRDVVSRAREASAKQARYDYRTRKDRTERRNEGWNMQLNQLATAYLEWQKDPNGGSDEVDPEEEHNYWSLVVYDLHESRIRYFKNSGVPPNVTLLRNGCIGTAPHVPTTAFTLRTLNVYQETHRPCPRLSAEAETRALCYLNGIPYLPVLANQFRIAYDAYLSVRYEIQTRINSALGRSTLNWRALNSCPACEYRLENEPELPFSKLVALDGNNSLRCIDPTAISSRTSLVDGRGPRTDYWIDSTTVDVFKDEVKKAKPSPAADTSATEHTMDVDGDTDEITNPGDAAAGADPRSICVERWRNARPEERKKMWAMFVETGIFLAACRHGFVLLICDMIQSGELAKYPLALTSCLIDLFGSDIAIGYDIGCAFSSTVASSPLVEPKAKEANLRFFVPTFHGHAHNRQFLYNNYRQALETISTLTAHITIVKEKNSITDNDLDRYLEEECHYLESLTNPRECNELEVAYVEALEAFEDAEKLVNDVKNNYNSKYNAIIVAKGPQEAARLLANLSRQRTLALNKYDKRLEHITDLENQLEITARWGAQHPKRLAVVEWMTKREYHAALDNLERLVVQRLFELTKLNMSSTGYGLRTHISESLRRRSDAIRTAIVRYNKQAALVTPPRESIEWLTVVQYSFLAEFDLLCFSHNDIQQKPWANPAIREATMDHFKIKCARNELKRLNVEVARLAASICDEAKRMPVYVANTYQEDPPLAFEIQCQLNLRQAINVKHSQMLERIRDLPGNTLPPIYGQRIGGPNIPVSIAIQQPGVNSRPGDANGGSGVIDGEPAYESGGEGEYEDEVTDELERLQLWEAGINT</sequence>
<dbReference type="OrthoDB" id="2505969at2759"/>
<dbReference type="EMBL" id="KN837204">
    <property type="protein sequence ID" value="KIJ34072.1"/>
    <property type="molecule type" value="Genomic_DNA"/>
</dbReference>
<evidence type="ECO:0000313" key="3">
    <source>
        <dbReference type="Proteomes" id="UP000054279"/>
    </source>
</evidence>
<reference evidence="2 3" key="1">
    <citation type="submission" date="2014-06" db="EMBL/GenBank/DDBJ databases">
        <title>Evolutionary Origins and Diversification of the Mycorrhizal Mutualists.</title>
        <authorList>
            <consortium name="DOE Joint Genome Institute"/>
            <consortium name="Mycorrhizal Genomics Consortium"/>
            <person name="Kohler A."/>
            <person name="Kuo A."/>
            <person name="Nagy L.G."/>
            <person name="Floudas D."/>
            <person name="Copeland A."/>
            <person name="Barry K.W."/>
            <person name="Cichocki N."/>
            <person name="Veneault-Fourrey C."/>
            <person name="LaButti K."/>
            <person name="Lindquist E.A."/>
            <person name="Lipzen A."/>
            <person name="Lundell T."/>
            <person name="Morin E."/>
            <person name="Murat C."/>
            <person name="Riley R."/>
            <person name="Ohm R."/>
            <person name="Sun H."/>
            <person name="Tunlid A."/>
            <person name="Henrissat B."/>
            <person name="Grigoriev I.V."/>
            <person name="Hibbett D.S."/>
            <person name="Martin F."/>
        </authorList>
    </citation>
    <scope>NUCLEOTIDE SEQUENCE [LARGE SCALE GENOMIC DNA]</scope>
    <source>
        <strain evidence="2 3">SS14</strain>
    </source>
</reference>
<dbReference type="Proteomes" id="UP000054279">
    <property type="component" value="Unassembled WGS sequence"/>
</dbReference>
<accession>A0A0C9UXQ0</accession>
<dbReference type="InterPro" id="IPR040521">
    <property type="entry name" value="KDZ"/>
</dbReference>
<dbReference type="Pfam" id="PF18758">
    <property type="entry name" value="KDZ"/>
    <property type="match status" value="1"/>
</dbReference>
<gene>
    <name evidence="2" type="ORF">M422DRAFT_263867</name>
</gene>
<dbReference type="PANTHER" id="PTHR33096">
    <property type="entry name" value="CXC2 DOMAIN-CONTAINING PROTEIN"/>
    <property type="match status" value="1"/>
</dbReference>
<dbReference type="HOGENOM" id="CLU_013084_2_0_1"/>
<evidence type="ECO:0008006" key="4">
    <source>
        <dbReference type="Google" id="ProtNLM"/>
    </source>
</evidence>